<evidence type="ECO:0000256" key="1">
    <source>
        <dbReference type="ARBA" id="ARBA00008642"/>
    </source>
</evidence>
<evidence type="ECO:0000256" key="6">
    <source>
        <dbReference type="ARBA" id="ARBA00023098"/>
    </source>
</evidence>
<evidence type="ECO:0000259" key="11">
    <source>
        <dbReference type="Pfam" id="PF08545"/>
    </source>
</evidence>
<dbReference type="CDD" id="cd00830">
    <property type="entry name" value="KAS_III"/>
    <property type="match status" value="1"/>
</dbReference>
<evidence type="ECO:0000313" key="13">
    <source>
        <dbReference type="Proteomes" id="UP001597343"/>
    </source>
</evidence>
<comment type="pathway">
    <text evidence="9">Lipid metabolism; fatty acid biosynthesis.</text>
</comment>
<dbReference type="Pfam" id="PF08545">
    <property type="entry name" value="ACP_syn_III"/>
    <property type="match status" value="1"/>
</dbReference>
<comment type="domain">
    <text evidence="9">The last Arg residue of the ACP-binding site is essential for the weak association between ACP/AcpP and FabH.</text>
</comment>
<keyword evidence="4 9" id="KW-0808">Transferase</keyword>
<dbReference type="RefSeq" id="WP_386048190.1">
    <property type="nucleotide sequence ID" value="NZ_JBHUIO010000009.1"/>
</dbReference>
<dbReference type="NCBIfam" id="NF006829">
    <property type="entry name" value="PRK09352.1"/>
    <property type="match status" value="1"/>
</dbReference>
<dbReference type="Gene3D" id="3.40.47.10">
    <property type="match status" value="1"/>
</dbReference>
<keyword evidence="13" id="KW-1185">Reference proteome</keyword>
<organism evidence="12 13">
    <name type="scientific">Tumebacillus lipolyticus</name>
    <dbReference type="NCBI Taxonomy" id="1280370"/>
    <lineage>
        <taxon>Bacteria</taxon>
        <taxon>Bacillati</taxon>
        <taxon>Bacillota</taxon>
        <taxon>Bacilli</taxon>
        <taxon>Bacillales</taxon>
        <taxon>Alicyclobacillaceae</taxon>
        <taxon>Tumebacillus</taxon>
    </lineage>
</organism>
<feature type="domain" description="Beta-ketoacyl-[acyl-carrier-protein] synthase III N-terminal" evidence="11">
    <location>
        <begin position="109"/>
        <end position="187"/>
    </location>
</feature>
<evidence type="ECO:0000259" key="10">
    <source>
        <dbReference type="Pfam" id="PF08541"/>
    </source>
</evidence>
<keyword evidence="9" id="KW-0511">Multifunctional enzyme</keyword>
<protein>
    <recommendedName>
        <fullName evidence="9">Beta-ketoacyl-[acyl-carrier-protein] synthase III</fullName>
        <shortName evidence="9">Beta-ketoacyl-ACP synthase III</shortName>
        <shortName evidence="9">KAS III</shortName>
        <ecNumber evidence="9">2.3.1.180</ecNumber>
    </recommendedName>
    <alternativeName>
        <fullName evidence="9">3-oxoacyl-[acyl-carrier-protein] synthase 3</fullName>
    </alternativeName>
    <alternativeName>
        <fullName evidence="9">3-oxoacyl-[acyl-carrier-protein] synthase III</fullName>
    </alternativeName>
</protein>
<dbReference type="GO" id="GO:0033818">
    <property type="term" value="F:beta-ketoacyl-acyl-carrier-protein synthase III activity"/>
    <property type="evidence" value="ECO:0007669"/>
    <property type="project" value="UniProtKB-EC"/>
</dbReference>
<feature type="active site" evidence="9">
    <location>
        <position position="115"/>
    </location>
</feature>
<dbReference type="PANTHER" id="PTHR34069">
    <property type="entry name" value="3-OXOACYL-[ACYL-CARRIER-PROTEIN] SYNTHASE 3"/>
    <property type="match status" value="1"/>
</dbReference>
<evidence type="ECO:0000256" key="2">
    <source>
        <dbReference type="ARBA" id="ARBA00022490"/>
    </source>
</evidence>
<evidence type="ECO:0000256" key="7">
    <source>
        <dbReference type="ARBA" id="ARBA00023160"/>
    </source>
</evidence>
<dbReference type="EMBL" id="JBHUIO010000009">
    <property type="protein sequence ID" value="MFD2171414.1"/>
    <property type="molecule type" value="Genomic_DNA"/>
</dbReference>
<feature type="active site" evidence="9">
    <location>
        <position position="255"/>
    </location>
</feature>
<dbReference type="Proteomes" id="UP001597343">
    <property type="component" value="Unassembled WGS sequence"/>
</dbReference>
<reference evidence="13" key="1">
    <citation type="journal article" date="2019" name="Int. J. Syst. Evol. Microbiol.">
        <title>The Global Catalogue of Microorganisms (GCM) 10K type strain sequencing project: providing services to taxonomists for standard genome sequencing and annotation.</title>
        <authorList>
            <consortium name="The Broad Institute Genomics Platform"/>
            <consortium name="The Broad Institute Genome Sequencing Center for Infectious Disease"/>
            <person name="Wu L."/>
            <person name="Ma J."/>
        </authorList>
    </citation>
    <scope>NUCLEOTIDE SEQUENCE [LARGE SCALE GENOMIC DNA]</scope>
    <source>
        <strain evidence="13">CGMCC 1.13574</strain>
    </source>
</reference>
<dbReference type="Pfam" id="PF08541">
    <property type="entry name" value="ACP_syn_III_C"/>
    <property type="match status" value="1"/>
</dbReference>
<keyword evidence="8 9" id="KW-0012">Acyltransferase</keyword>
<sequence length="328" mass="34762">MSNLPVGILGTGSAVPENVVTNDDMAKRVDTNDEWIRTRTGIRERRFVDDQTASSDLAVRAAERAMEAAGVTADQIDLVICATVTPDMMFPATACLVQDRIGAKGAAAFDLSAGCSGFLYGLSCAVPMIQGGLYKHVLVIGVETLSKIMDFEDRSTCVLFGDGAGAVVLGPTAEGRGFLSFELGADGSGGNLLKQEAGGSRNPATQETVLARKHFISMAGNEVFKFAVRILGTASESALKKAGLGKEDIDYLIPHQANIRIIESAIKRLDLAEEKVYINLDKYGNMSSASIPVALDEAVRAGKIKENDTLVLVGFGAGLTWGATVLRW</sequence>
<evidence type="ECO:0000256" key="9">
    <source>
        <dbReference type="HAMAP-Rule" id="MF_01815"/>
    </source>
</evidence>
<keyword evidence="3 9" id="KW-0444">Lipid biosynthesis</keyword>
<comment type="catalytic activity">
    <reaction evidence="9">
        <text>malonyl-[ACP] + acetyl-CoA + H(+) = 3-oxobutanoyl-[ACP] + CO2 + CoA</text>
        <dbReference type="Rhea" id="RHEA:12080"/>
        <dbReference type="Rhea" id="RHEA-COMP:9623"/>
        <dbReference type="Rhea" id="RHEA-COMP:9625"/>
        <dbReference type="ChEBI" id="CHEBI:15378"/>
        <dbReference type="ChEBI" id="CHEBI:16526"/>
        <dbReference type="ChEBI" id="CHEBI:57287"/>
        <dbReference type="ChEBI" id="CHEBI:57288"/>
        <dbReference type="ChEBI" id="CHEBI:78449"/>
        <dbReference type="ChEBI" id="CHEBI:78450"/>
        <dbReference type="EC" id="2.3.1.180"/>
    </reaction>
</comment>
<dbReference type="InterPro" id="IPR004655">
    <property type="entry name" value="FabH"/>
</dbReference>
<evidence type="ECO:0000256" key="8">
    <source>
        <dbReference type="ARBA" id="ARBA00023315"/>
    </source>
</evidence>
<comment type="function">
    <text evidence="9">Catalyzes the condensation reaction of fatty acid synthesis by the addition to an acyl acceptor of two carbons from malonyl-ACP. Catalyzes the first condensation reaction which initiates fatty acid synthesis and may therefore play a role in governing the total rate of fatty acid production. Possesses both acetoacetyl-ACP synthase and acetyl transacylase activities. Its substrate specificity determines the biosynthesis of branched-chain and/or straight-chain of fatty acids.</text>
</comment>
<accession>A0ABW5A0U8</accession>
<dbReference type="EC" id="2.3.1.180" evidence="9"/>
<dbReference type="InterPro" id="IPR016039">
    <property type="entry name" value="Thiolase-like"/>
</dbReference>
<dbReference type="SUPFAM" id="SSF53901">
    <property type="entry name" value="Thiolase-like"/>
    <property type="match status" value="1"/>
</dbReference>
<keyword evidence="7 9" id="KW-0275">Fatty acid biosynthesis</keyword>
<dbReference type="NCBIfam" id="TIGR00747">
    <property type="entry name" value="fabH"/>
    <property type="match status" value="1"/>
</dbReference>
<evidence type="ECO:0000256" key="5">
    <source>
        <dbReference type="ARBA" id="ARBA00022832"/>
    </source>
</evidence>
<keyword evidence="6 9" id="KW-0443">Lipid metabolism</keyword>
<comment type="subunit">
    <text evidence="9">Homodimer.</text>
</comment>
<comment type="caution">
    <text evidence="12">The sequence shown here is derived from an EMBL/GenBank/DDBJ whole genome shotgun (WGS) entry which is preliminary data.</text>
</comment>
<dbReference type="HAMAP" id="MF_01815">
    <property type="entry name" value="FabH"/>
    <property type="match status" value="1"/>
</dbReference>
<gene>
    <name evidence="9" type="primary">fabH</name>
    <name evidence="12" type="ORF">ACFSOY_15740</name>
</gene>
<keyword evidence="2 9" id="KW-0963">Cytoplasm</keyword>
<comment type="similarity">
    <text evidence="1 9">Belongs to the thiolase-like superfamily. FabH family.</text>
</comment>
<evidence type="ECO:0000256" key="4">
    <source>
        <dbReference type="ARBA" id="ARBA00022679"/>
    </source>
</evidence>
<keyword evidence="5 9" id="KW-0276">Fatty acid metabolism</keyword>
<dbReference type="InterPro" id="IPR013747">
    <property type="entry name" value="ACP_syn_III_C"/>
</dbReference>
<dbReference type="PANTHER" id="PTHR34069:SF2">
    <property type="entry name" value="BETA-KETOACYL-[ACYL-CARRIER-PROTEIN] SYNTHASE III"/>
    <property type="match status" value="1"/>
</dbReference>
<evidence type="ECO:0000313" key="12">
    <source>
        <dbReference type="EMBL" id="MFD2171414.1"/>
    </source>
</evidence>
<evidence type="ECO:0000256" key="3">
    <source>
        <dbReference type="ARBA" id="ARBA00022516"/>
    </source>
</evidence>
<feature type="domain" description="Beta-ketoacyl-[acyl-carrier-protein] synthase III C-terminal" evidence="10">
    <location>
        <begin position="239"/>
        <end position="328"/>
    </location>
</feature>
<feature type="active site" evidence="9">
    <location>
        <position position="285"/>
    </location>
</feature>
<comment type="subcellular location">
    <subcellularLocation>
        <location evidence="9">Cytoplasm</location>
    </subcellularLocation>
</comment>
<feature type="region of interest" description="ACP-binding" evidence="9">
    <location>
        <begin position="256"/>
        <end position="260"/>
    </location>
</feature>
<dbReference type="InterPro" id="IPR013751">
    <property type="entry name" value="ACP_syn_III_N"/>
</dbReference>
<name>A0ABW5A0U8_9BACL</name>
<proteinExistence type="inferred from homology"/>